<dbReference type="AlphaFoldDB" id="A0A814V704"/>
<dbReference type="EMBL" id="CAJNOG010000339">
    <property type="protein sequence ID" value="CAF1184193.1"/>
    <property type="molecule type" value="Genomic_DNA"/>
</dbReference>
<organism evidence="2 3">
    <name type="scientific">Adineta steineri</name>
    <dbReference type="NCBI Taxonomy" id="433720"/>
    <lineage>
        <taxon>Eukaryota</taxon>
        <taxon>Metazoa</taxon>
        <taxon>Spiralia</taxon>
        <taxon>Gnathifera</taxon>
        <taxon>Rotifera</taxon>
        <taxon>Eurotatoria</taxon>
        <taxon>Bdelloidea</taxon>
        <taxon>Adinetida</taxon>
        <taxon>Adinetidae</taxon>
        <taxon>Adineta</taxon>
    </lineage>
</organism>
<evidence type="ECO:0000256" key="1">
    <source>
        <dbReference type="SAM" id="MobiDB-lite"/>
    </source>
</evidence>
<reference evidence="2" key="1">
    <citation type="submission" date="2021-02" db="EMBL/GenBank/DDBJ databases">
        <authorList>
            <person name="Nowell W R."/>
        </authorList>
    </citation>
    <scope>NUCLEOTIDE SEQUENCE</scope>
</reference>
<proteinExistence type="predicted"/>
<evidence type="ECO:0000313" key="3">
    <source>
        <dbReference type="Proteomes" id="UP000663845"/>
    </source>
</evidence>
<feature type="region of interest" description="Disordered" evidence="1">
    <location>
        <begin position="175"/>
        <end position="206"/>
    </location>
</feature>
<accession>A0A814V704</accession>
<dbReference type="Proteomes" id="UP000663845">
    <property type="component" value="Unassembled WGS sequence"/>
</dbReference>
<name>A0A814V704_9BILA</name>
<comment type="caution">
    <text evidence="2">The sequence shown here is derived from an EMBL/GenBank/DDBJ whole genome shotgun (WGS) entry which is preliminary data.</text>
</comment>
<sequence>MSTNGNKEFFSGIKPVKYNPQASVDDLLVFKQYNQDEIILATDVQVENEKFFDDYRYYDELINLRQKWTFLQAALTTVYFPAKKDISLDKILTFLEYRHDRVLENYRDFLSTNEESKELSLKPAEDLLHELSFLSKKKLSAECDNFSYINGSLVEIHIDEHDNHHDEFLIKPEIKQENEITPKTDSGHCGDDDTSSNSSNSWQIEDVNDDDYDTRFMKLSQSMKILEKQFENDFRPFVSNEKLN</sequence>
<evidence type="ECO:0000313" key="2">
    <source>
        <dbReference type="EMBL" id="CAF1184193.1"/>
    </source>
</evidence>
<gene>
    <name evidence="2" type="ORF">JYZ213_LOCUS25958</name>
</gene>
<feature type="compositionally biased region" description="Basic and acidic residues" evidence="1">
    <location>
        <begin position="175"/>
        <end position="191"/>
    </location>
</feature>
<protein>
    <submittedName>
        <fullName evidence="2">Uncharacterized protein</fullName>
    </submittedName>
</protein>